<dbReference type="RefSeq" id="WP_191210277.1">
    <property type="nucleotide sequence ID" value="NZ_BAABKL010000050.1"/>
</dbReference>
<dbReference type="InterPro" id="IPR050109">
    <property type="entry name" value="HTH-type_TetR-like_transc_reg"/>
</dbReference>
<protein>
    <submittedName>
        <fullName evidence="6">TetR/AcrR family transcriptional regulator</fullName>
    </submittedName>
</protein>
<dbReference type="Gene3D" id="1.10.10.60">
    <property type="entry name" value="Homeodomain-like"/>
    <property type="match status" value="1"/>
</dbReference>
<dbReference type="GO" id="GO:0045892">
    <property type="term" value="P:negative regulation of DNA-templated transcription"/>
    <property type="evidence" value="ECO:0007669"/>
    <property type="project" value="InterPro"/>
</dbReference>
<dbReference type="Pfam" id="PF00440">
    <property type="entry name" value="TetR_N"/>
    <property type="match status" value="1"/>
</dbReference>
<keyword evidence="7" id="KW-1185">Reference proteome</keyword>
<reference evidence="6" key="1">
    <citation type="submission" date="2020-09" db="EMBL/GenBank/DDBJ databases">
        <title>Secondary metabolite and genome analysis of marine Streptomyces chumphonensis KK1-2T.</title>
        <authorList>
            <person name="Phongsopitanun W."/>
            <person name="Kanchanasin P."/>
            <person name="Pittayakhajonwut P."/>
            <person name="Suwanborirux K."/>
            <person name="Tanasupawat S."/>
        </authorList>
    </citation>
    <scope>NUCLEOTIDE SEQUENCE</scope>
    <source>
        <strain evidence="6">KK1-2</strain>
    </source>
</reference>
<dbReference type="InterPro" id="IPR036271">
    <property type="entry name" value="Tet_transcr_reg_TetR-rel_C_sf"/>
</dbReference>
<evidence type="ECO:0000256" key="3">
    <source>
        <dbReference type="ARBA" id="ARBA00023163"/>
    </source>
</evidence>
<comment type="caution">
    <text evidence="6">The sequence shown here is derived from an EMBL/GenBank/DDBJ whole genome shotgun (WGS) entry which is preliminary data.</text>
</comment>
<evidence type="ECO:0000313" key="7">
    <source>
        <dbReference type="Proteomes" id="UP000632289"/>
    </source>
</evidence>
<sequence length="274" mass="28877">MATTEHTGSGDLSRSMALLWGTDEPPSRGPKPGLSVTAVVAAAVELADEEGLAALSMRKVAARLGVGTMSLYRYVPGKGELLDLMLDHVQGPLTEGVDQADRDWRATLELVAQATWDLFLRHPWLLQINQTRPVLGPRSLAAFDAALTGLRGLGLTGQEKVAMLVTIDNFVTGTARMVVLAQQSAEQSGVSDEEFWSAQTPFLNEAMSGGAYPEVAALPADVFESDGLDILAFGLTPLLDGFAAVIDARAHDPGAQPDAAHTLGAAMGACPEEE</sequence>
<dbReference type="AlphaFoldDB" id="A0A927IDD1"/>
<keyword evidence="2 4" id="KW-0238">DNA-binding</keyword>
<evidence type="ECO:0000256" key="4">
    <source>
        <dbReference type="PROSITE-ProRule" id="PRU00335"/>
    </source>
</evidence>
<dbReference type="PRINTS" id="PR00455">
    <property type="entry name" value="HTHTETR"/>
</dbReference>
<dbReference type="PROSITE" id="PS50977">
    <property type="entry name" value="HTH_TETR_2"/>
    <property type="match status" value="1"/>
</dbReference>
<dbReference type="PANTHER" id="PTHR30055:SF151">
    <property type="entry name" value="TRANSCRIPTIONAL REGULATORY PROTEIN"/>
    <property type="match status" value="1"/>
</dbReference>
<accession>A0A927IDD1</accession>
<dbReference type="Proteomes" id="UP000632289">
    <property type="component" value="Unassembled WGS sequence"/>
</dbReference>
<dbReference type="EMBL" id="JACXYU010000007">
    <property type="protein sequence ID" value="MBD3932987.1"/>
    <property type="molecule type" value="Genomic_DNA"/>
</dbReference>
<dbReference type="Gene3D" id="1.10.357.10">
    <property type="entry name" value="Tetracycline Repressor, domain 2"/>
    <property type="match status" value="1"/>
</dbReference>
<dbReference type="Pfam" id="PF02909">
    <property type="entry name" value="TetR_C_1"/>
    <property type="match status" value="1"/>
</dbReference>
<dbReference type="InterPro" id="IPR001647">
    <property type="entry name" value="HTH_TetR"/>
</dbReference>
<gene>
    <name evidence="6" type="ORF">IF129_15685</name>
</gene>
<organism evidence="6 7">
    <name type="scientific">Streptomyces chumphonensis</name>
    <dbReference type="NCBI Taxonomy" id="1214925"/>
    <lineage>
        <taxon>Bacteria</taxon>
        <taxon>Bacillati</taxon>
        <taxon>Actinomycetota</taxon>
        <taxon>Actinomycetes</taxon>
        <taxon>Kitasatosporales</taxon>
        <taxon>Streptomycetaceae</taxon>
        <taxon>Streptomyces</taxon>
    </lineage>
</organism>
<keyword evidence="1" id="KW-0805">Transcription regulation</keyword>
<dbReference type="GO" id="GO:0003700">
    <property type="term" value="F:DNA-binding transcription factor activity"/>
    <property type="evidence" value="ECO:0007669"/>
    <property type="project" value="TreeGrafter"/>
</dbReference>
<feature type="DNA-binding region" description="H-T-H motif" evidence="4">
    <location>
        <begin position="56"/>
        <end position="75"/>
    </location>
</feature>
<dbReference type="InterPro" id="IPR004111">
    <property type="entry name" value="Repressor_TetR_C"/>
</dbReference>
<feature type="domain" description="HTH tetR-type" evidence="5">
    <location>
        <begin position="33"/>
        <end position="93"/>
    </location>
</feature>
<dbReference type="InterPro" id="IPR009057">
    <property type="entry name" value="Homeodomain-like_sf"/>
</dbReference>
<keyword evidence="3" id="KW-0804">Transcription</keyword>
<proteinExistence type="predicted"/>
<evidence type="ECO:0000256" key="2">
    <source>
        <dbReference type="ARBA" id="ARBA00023125"/>
    </source>
</evidence>
<dbReference type="SUPFAM" id="SSF46689">
    <property type="entry name" value="Homeodomain-like"/>
    <property type="match status" value="1"/>
</dbReference>
<dbReference type="GO" id="GO:0000976">
    <property type="term" value="F:transcription cis-regulatory region binding"/>
    <property type="evidence" value="ECO:0007669"/>
    <property type="project" value="TreeGrafter"/>
</dbReference>
<evidence type="ECO:0000259" key="5">
    <source>
        <dbReference type="PROSITE" id="PS50977"/>
    </source>
</evidence>
<dbReference type="SUPFAM" id="SSF48498">
    <property type="entry name" value="Tetracyclin repressor-like, C-terminal domain"/>
    <property type="match status" value="1"/>
</dbReference>
<dbReference type="PANTHER" id="PTHR30055">
    <property type="entry name" value="HTH-TYPE TRANSCRIPTIONAL REGULATOR RUTR"/>
    <property type="match status" value="1"/>
</dbReference>
<evidence type="ECO:0000313" key="6">
    <source>
        <dbReference type="EMBL" id="MBD3932987.1"/>
    </source>
</evidence>
<name>A0A927IDD1_9ACTN</name>
<evidence type="ECO:0000256" key="1">
    <source>
        <dbReference type="ARBA" id="ARBA00023015"/>
    </source>
</evidence>